<evidence type="ECO:0000256" key="2">
    <source>
        <dbReference type="SAM" id="Phobius"/>
    </source>
</evidence>
<keyword evidence="2" id="KW-0812">Transmembrane</keyword>
<feature type="compositionally biased region" description="Acidic residues" evidence="1">
    <location>
        <begin position="411"/>
        <end position="420"/>
    </location>
</feature>
<feature type="transmembrane region" description="Helical" evidence="2">
    <location>
        <begin position="60"/>
        <end position="86"/>
    </location>
</feature>
<dbReference type="RefSeq" id="WP_177188636.1">
    <property type="nucleotide sequence ID" value="NZ_FOLT01000006.1"/>
</dbReference>
<keyword evidence="2" id="KW-1133">Transmembrane helix</keyword>
<dbReference type="AlphaFoldDB" id="A0A1I1J6H7"/>
<feature type="compositionally biased region" description="Basic and acidic residues" evidence="1">
    <location>
        <begin position="465"/>
        <end position="479"/>
    </location>
</feature>
<accession>A0A1I1J6H7</accession>
<feature type="compositionally biased region" description="Basic and acidic residues" evidence="1">
    <location>
        <begin position="355"/>
        <end position="368"/>
    </location>
</feature>
<name>A0A1I1J6H7_9LACT</name>
<sequence>MVEKWNLSMEERKIWLILGGSVLFSFLLAVLVILFDTRILAGVEYLPAWSLTSVDLAREILGLLAGSLLTVATFTFGTMLSIVTLYTSNFSPRATENFLLNRTSMWTLGIFLGGFIYCLASLFFMRSSEDEYLVISATIALVYAFGAVFTFTRFVYTSSEFIQLEKLIHRLYQEAQEVYDNYIKRFEDFPSIKHLPEMSYMYTFDIQAIKSAYVEHIDFDTLKEIADEKEANIIINIRVGYFVTADEPIMEIKTNQNLEDEMEDITNRVNRSLSFESEKSAMYDPDYARTKLTEVALRAVSPGINDPNTAIHVLHYKSLLEKRLAGMPGKYVIFVNEEEESDKETINEENEDQNEQDKEAEDYQKSDTSKSAPDTSESDDPEEKGLNPEDADDDDEEEENSRYKTEIISSDNEEDKEEAEERVRAKKIKVISSSKDDQEDDTSDDDDDDTDDEEKETEPISEGNDNNKENKEKNKAKGNENEYEKSVFYRYNDFAEDLHSGYWQLVFYMQKDISGVHALFEALKTISYAAHLDNLGFIKEYNEYLYNMTSKNFEETFDQNIIERDHETVKTIIEKKKVELED</sequence>
<dbReference type="Pfam" id="PF10011">
    <property type="entry name" value="DUF2254"/>
    <property type="match status" value="1"/>
</dbReference>
<feature type="compositionally biased region" description="Acidic residues" evidence="1">
    <location>
        <begin position="339"/>
        <end position="354"/>
    </location>
</feature>
<feature type="transmembrane region" description="Helical" evidence="2">
    <location>
        <begin position="132"/>
        <end position="156"/>
    </location>
</feature>
<dbReference type="STRING" id="753702.SAMN04488102_10678"/>
<feature type="region of interest" description="Disordered" evidence="1">
    <location>
        <begin position="339"/>
        <end position="479"/>
    </location>
</feature>
<feature type="transmembrane region" description="Helical" evidence="2">
    <location>
        <begin position="106"/>
        <end position="125"/>
    </location>
</feature>
<protein>
    <submittedName>
        <fullName evidence="3">Predicted membrane protein</fullName>
    </submittedName>
</protein>
<evidence type="ECO:0000313" key="3">
    <source>
        <dbReference type="EMBL" id="SFC41040.1"/>
    </source>
</evidence>
<evidence type="ECO:0000256" key="1">
    <source>
        <dbReference type="SAM" id="MobiDB-lite"/>
    </source>
</evidence>
<organism evidence="3 4">
    <name type="scientific">Alkalibacterium subtropicum</name>
    <dbReference type="NCBI Taxonomy" id="753702"/>
    <lineage>
        <taxon>Bacteria</taxon>
        <taxon>Bacillati</taxon>
        <taxon>Bacillota</taxon>
        <taxon>Bacilli</taxon>
        <taxon>Lactobacillales</taxon>
        <taxon>Carnobacteriaceae</taxon>
        <taxon>Alkalibacterium</taxon>
    </lineage>
</organism>
<feature type="transmembrane region" description="Helical" evidence="2">
    <location>
        <begin position="14"/>
        <end position="35"/>
    </location>
</feature>
<keyword evidence="2" id="KW-0472">Membrane</keyword>
<reference evidence="4" key="1">
    <citation type="submission" date="2016-10" db="EMBL/GenBank/DDBJ databases">
        <authorList>
            <person name="Varghese N."/>
            <person name="Submissions S."/>
        </authorList>
    </citation>
    <scope>NUCLEOTIDE SEQUENCE [LARGE SCALE GENOMIC DNA]</scope>
    <source>
        <strain evidence="4">DSM 23664</strain>
    </source>
</reference>
<dbReference type="InterPro" id="IPR018723">
    <property type="entry name" value="DUF2254_membrane"/>
</dbReference>
<proteinExistence type="predicted"/>
<feature type="compositionally biased region" description="Acidic residues" evidence="1">
    <location>
        <begin position="437"/>
        <end position="456"/>
    </location>
</feature>
<dbReference type="Proteomes" id="UP000199612">
    <property type="component" value="Unassembled WGS sequence"/>
</dbReference>
<keyword evidence="4" id="KW-1185">Reference proteome</keyword>
<gene>
    <name evidence="3" type="ORF">SAMN04488102_10678</name>
</gene>
<dbReference type="EMBL" id="FOLT01000006">
    <property type="protein sequence ID" value="SFC41040.1"/>
    <property type="molecule type" value="Genomic_DNA"/>
</dbReference>
<evidence type="ECO:0000313" key="4">
    <source>
        <dbReference type="Proteomes" id="UP000199612"/>
    </source>
</evidence>
<feature type="compositionally biased region" description="Acidic residues" evidence="1">
    <location>
        <begin position="389"/>
        <end position="399"/>
    </location>
</feature>